<dbReference type="InterPro" id="IPR037518">
    <property type="entry name" value="MPN"/>
</dbReference>
<sequence>MSLAHCTLAKECAFCVVAHALSTEKQEVMGLLFGRWDGPQAFIEEAHPLARTDRRADRVEVKPEQLAKAASIAESRGLRIVGWYHSHPHITAAPSHVDVRTQRAYQVLDDRFVGIIAACFPGVDGAAAARGAPAVTLAAFQARSTSEPGAFAAPLALPASPPPAYATVEATSVPVTTEAHAGRDVPLSIASAETPGALAAALRGLAALQDALLAEEVAARRAAAPGDEDAGAFCDAVFRKAATLLRADALHPLIHVAGAWRGHEQRRRDAALAERDRLLAETSASA</sequence>
<accession>A0A8J2S637</accession>
<evidence type="ECO:0000313" key="3">
    <source>
        <dbReference type="Proteomes" id="UP000789595"/>
    </source>
</evidence>
<protein>
    <recommendedName>
        <fullName evidence="1">MPN domain-containing protein</fullName>
    </recommendedName>
</protein>
<dbReference type="AlphaFoldDB" id="A0A8J2S637"/>
<dbReference type="GO" id="GO:0008237">
    <property type="term" value="F:metallopeptidase activity"/>
    <property type="evidence" value="ECO:0007669"/>
    <property type="project" value="InterPro"/>
</dbReference>
<dbReference type="PANTHER" id="PTHR10410">
    <property type="entry name" value="EUKARYOTIC TRANSLATION INITIATION FACTOR 3 -RELATED"/>
    <property type="match status" value="1"/>
</dbReference>
<evidence type="ECO:0000313" key="2">
    <source>
        <dbReference type="EMBL" id="CAH0366053.1"/>
    </source>
</evidence>
<evidence type="ECO:0000259" key="1">
    <source>
        <dbReference type="PROSITE" id="PS50249"/>
    </source>
</evidence>
<dbReference type="SUPFAM" id="SSF102712">
    <property type="entry name" value="JAB1/MPN domain"/>
    <property type="match status" value="1"/>
</dbReference>
<feature type="domain" description="MPN" evidence="1">
    <location>
        <begin position="2"/>
        <end position="135"/>
    </location>
</feature>
<dbReference type="PROSITE" id="PS50249">
    <property type="entry name" value="MPN"/>
    <property type="match status" value="1"/>
</dbReference>
<dbReference type="Gene3D" id="3.40.140.10">
    <property type="entry name" value="Cytidine Deaminase, domain 2"/>
    <property type="match status" value="1"/>
</dbReference>
<dbReference type="Pfam" id="PF01398">
    <property type="entry name" value="JAB"/>
    <property type="match status" value="1"/>
</dbReference>
<reference evidence="2" key="1">
    <citation type="submission" date="2021-11" db="EMBL/GenBank/DDBJ databases">
        <authorList>
            <consortium name="Genoscope - CEA"/>
            <person name="William W."/>
        </authorList>
    </citation>
    <scope>NUCLEOTIDE SEQUENCE</scope>
</reference>
<proteinExistence type="predicted"/>
<organism evidence="2 3">
    <name type="scientific">Pelagomonas calceolata</name>
    <dbReference type="NCBI Taxonomy" id="35677"/>
    <lineage>
        <taxon>Eukaryota</taxon>
        <taxon>Sar</taxon>
        <taxon>Stramenopiles</taxon>
        <taxon>Ochrophyta</taxon>
        <taxon>Pelagophyceae</taxon>
        <taxon>Pelagomonadales</taxon>
        <taxon>Pelagomonadaceae</taxon>
        <taxon>Pelagomonas</taxon>
    </lineage>
</organism>
<dbReference type="InterPro" id="IPR050242">
    <property type="entry name" value="JAMM_MPN+_peptidase_M67A"/>
</dbReference>
<keyword evidence="3" id="KW-1185">Reference proteome</keyword>
<name>A0A8J2S637_9STRA</name>
<dbReference type="EMBL" id="CAKKNE010000001">
    <property type="protein sequence ID" value="CAH0366053.1"/>
    <property type="molecule type" value="Genomic_DNA"/>
</dbReference>
<dbReference type="Proteomes" id="UP000789595">
    <property type="component" value="Unassembled WGS sequence"/>
</dbReference>
<comment type="caution">
    <text evidence="2">The sequence shown here is derived from an EMBL/GenBank/DDBJ whole genome shotgun (WGS) entry which is preliminary data.</text>
</comment>
<gene>
    <name evidence="2" type="ORF">PECAL_1P25230</name>
</gene>
<dbReference type="OrthoDB" id="446074at2759"/>
<dbReference type="SMART" id="SM00232">
    <property type="entry name" value="JAB_MPN"/>
    <property type="match status" value="1"/>
</dbReference>
<dbReference type="InterPro" id="IPR000555">
    <property type="entry name" value="JAMM/MPN+_dom"/>
</dbReference>